<organism evidence="1 2">
    <name type="scientific">Paracerasibacillus soli</name>
    <dbReference type="NCBI Taxonomy" id="480284"/>
    <lineage>
        <taxon>Bacteria</taxon>
        <taxon>Bacillati</taxon>
        <taxon>Bacillota</taxon>
        <taxon>Bacilli</taxon>
        <taxon>Bacillales</taxon>
        <taxon>Bacillaceae</taxon>
        <taxon>Paracerasibacillus</taxon>
    </lineage>
</organism>
<dbReference type="Pfam" id="PF06207">
    <property type="entry name" value="DUF1002"/>
    <property type="match status" value="1"/>
</dbReference>
<proteinExistence type="predicted"/>
<evidence type="ECO:0000313" key="2">
    <source>
        <dbReference type="Proteomes" id="UP001275315"/>
    </source>
</evidence>
<dbReference type="Proteomes" id="UP001275315">
    <property type="component" value="Unassembled WGS sequence"/>
</dbReference>
<name>A0ABU5CNU2_9BACI</name>
<keyword evidence="2" id="KW-1185">Reference proteome</keyword>
<dbReference type="InterPro" id="IPR027304">
    <property type="entry name" value="Trigger_fact/SurA_dom_sf"/>
</dbReference>
<dbReference type="InterPro" id="IPR009343">
    <property type="entry name" value="DUF1002"/>
</dbReference>
<protein>
    <submittedName>
        <fullName evidence="1">DUF1002 domain-containing protein</fullName>
    </submittedName>
</protein>
<dbReference type="SUPFAM" id="SSF109998">
    <property type="entry name" value="Triger factor/SurA peptide-binding domain-like"/>
    <property type="match status" value="1"/>
</dbReference>
<reference evidence="1 2" key="1">
    <citation type="submission" date="2023-10" db="EMBL/GenBank/DDBJ databases">
        <title>Virgibacillus soli CC-YMP-6 genome.</title>
        <authorList>
            <person name="Miliotis G."/>
            <person name="Sengupta P."/>
            <person name="Hameed A."/>
            <person name="Chuvochina M."/>
            <person name="Mcdonagh F."/>
            <person name="Simpson A.C."/>
            <person name="Singh N.K."/>
            <person name="Rekha P.D."/>
            <person name="Raman K."/>
            <person name="Hugenholtz P."/>
            <person name="Venkateswaran K."/>
        </authorList>
    </citation>
    <scope>NUCLEOTIDE SEQUENCE [LARGE SCALE GENOMIC DNA]</scope>
    <source>
        <strain evidence="1 2">CC-YMP-6</strain>
    </source>
</reference>
<evidence type="ECO:0000313" key="1">
    <source>
        <dbReference type="EMBL" id="MDY0407561.1"/>
    </source>
</evidence>
<accession>A0ABU5CNU2</accession>
<sequence>MKSGKEIDEDQKLTANEEMVLTSDLIKDGVDEKDATDFFNKVKEKISKEKPETEADIRQIIQDVAKELGITLSEDRLNQLVELFKKIKDLNIDWDKVNDTLKNAKQKWDDFAASDEGKGIIDAIKGFFKAILEWISSIFSKG</sequence>
<gene>
    <name evidence="1" type="ORF">RWD45_01590</name>
</gene>
<dbReference type="EMBL" id="JAWDIQ010000001">
    <property type="protein sequence ID" value="MDY0407561.1"/>
    <property type="molecule type" value="Genomic_DNA"/>
</dbReference>
<comment type="caution">
    <text evidence="1">The sequence shown here is derived from an EMBL/GenBank/DDBJ whole genome shotgun (WGS) entry which is preliminary data.</text>
</comment>